<feature type="compositionally biased region" description="Acidic residues" evidence="1">
    <location>
        <begin position="24"/>
        <end position="35"/>
    </location>
</feature>
<accession>A0A4S2KQK7</accession>
<sequence length="86" mass="9258">MEEEEEEKRRAEAAAAATAAAAEEKEDEEEKEEEGGSLPTDRPNRELHQESGPALCFGWIAADAIPSSISLRCVSRYGPDPAAIDA</sequence>
<dbReference type="Proteomes" id="UP000310200">
    <property type="component" value="Unassembled WGS sequence"/>
</dbReference>
<dbReference type="EMBL" id="QBLH01001372">
    <property type="protein sequence ID" value="TGZ52111.1"/>
    <property type="molecule type" value="Genomic_DNA"/>
</dbReference>
<name>A0A4S2KQK7_9HYME</name>
<gene>
    <name evidence="2" type="ORF">DBV15_07709</name>
</gene>
<protein>
    <submittedName>
        <fullName evidence="2">Uncharacterized protein</fullName>
    </submittedName>
</protein>
<comment type="caution">
    <text evidence="2">The sequence shown here is derived from an EMBL/GenBank/DDBJ whole genome shotgun (WGS) entry which is preliminary data.</text>
</comment>
<organism evidence="2 3">
    <name type="scientific">Temnothorax longispinosus</name>
    <dbReference type="NCBI Taxonomy" id="300112"/>
    <lineage>
        <taxon>Eukaryota</taxon>
        <taxon>Metazoa</taxon>
        <taxon>Ecdysozoa</taxon>
        <taxon>Arthropoda</taxon>
        <taxon>Hexapoda</taxon>
        <taxon>Insecta</taxon>
        <taxon>Pterygota</taxon>
        <taxon>Neoptera</taxon>
        <taxon>Endopterygota</taxon>
        <taxon>Hymenoptera</taxon>
        <taxon>Apocrita</taxon>
        <taxon>Aculeata</taxon>
        <taxon>Formicoidea</taxon>
        <taxon>Formicidae</taxon>
        <taxon>Myrmicinae</taxon>
        <taxon>Temnothorax</taxon>
    </lineage>
</organism>
<evidence type="ECO:0000313" key="3">
    <source>
        <dbReference type="Proteomes" id="UP000310200"/>
    </source>
</evidence>
<dbReference type="AlphaFoldDB" id="A0A4S2KQK7"/>
<keyword evidence="3" id="KW-1185">Reference proteome</keyword>
<evidence type="ECO:0000256" key="1">
    <source>
        <dbReference type="SAM" id="MobiDB-lite"/>
    </source>
</evidence>
<proteinExistence type="predicted"/>
<feature type="region of interest" description="Disordered" evidence="1">
    <location>
        <begin position="1"/>
        <end position="49"/>
    </location>
</feature>
<reference evidence="2 3" key="1">
    <citation type="journal article" date="2019" name="Philos. Trans. R. Soc. Lond., B, Biol. Sci.">
        <title>Ant behaviour and brain gene expression of defending hosts depend on the ecological success of the intruding social parasite.</title>
        <authorList>
            <person name="Kaur R."/>
            <person name="Stoldt M."/>
            <person name="Jongepier E."/>
            <person name="Feldmeyer B."/>
            <person name="Menzel F."/>
            <person name="Bornberg-Bauer E."/>
            <person name="Foitzik S."/>
        </authorList>
    </citation>
    <scope>NUCLEOTIDE SEQUENCE [LARGE SCALE GENOMIC DNA]</scope>
    <source>
        <tissue evidence="2">Whole body</tissue>
    </source>
</reference>
<evidence type="ECO:0000313" key="2">
    <source>
        <dbReference type="EMBL" id="TGZ52111.1"/>
    </source>
</evidence>